<feature type="transmembrane region" description="Helical" evidence="13">
    <location>
        <begin position="181"/>
        <end position="199"/>
    </location>
</feature>
<dbReference type="SUPFAM" id="SSF161098">
    <property type="entry name" value="MetI-like"/>
    <property type="match status" value="1"/>
</dbReference>
<comment type="similarity">
    <text evidence="10">Belongs to the binding-protein-dependent transport system permease family. OppBC subfamily.</text>
</comment>
<evidence type="ECO:0000256" key="8">
    <source>
        <dbReference type="ARBA" id="ARBA00023112"/>
    </source>
</evidence>
<dbReference type="InterPro" id="IPR050045">
    <property type="entry name" value="Opp2B"/>
</dbReference>
<evidence type="ECO:0000256" key="5">
    <source>
        <dbReference type="ARBA" id="ARBA00022692"/>
    </source>
</evidence>
<dbReference type="EMBL" id="JAOQJF010000006">
    <property type="protein sequence ID" value="MCU6799147.1"/>
    <property type="molecule type" value="Genomic_DNA"/>
</dbReference>
<evidence type="ECO:0000256" key="10">
    <source>
        <dbReference type="ARBA" id="ARBA00024202"/>
    </source>
</evidence>
<feature type="transmembrane region" description="Helical" evidence="13">
    <location>
        <begin position="243"/>
        <end position="265"/>
    </location>
</feature>
<comment type="subunit">
    <text evidence="11">The complex is composed of two ATP-binding proteins (NikD and NikE), two transmembrane proteins (NikB and NikC) and a solute-binding protein (NikA).</text>
</comment>
<dbReference type="RefSeq" id="WP_158358008.1">
    <property type="nucleotide sequence ID" value="NZ_JAOQJF010000006.1"/>
</dbReference>
<keyword evidence="9 13" id="KW-0472">Membrane</keyword>
<evidence type="ECO:0000256" key="6">
    <source>
        <dbReference type="ARBA" id="ARBA00022989"/>
    </source>
</evidence>
<proteinExistence type="inferred from homology"/>
<dbReference type="Pfam" id="PF19300">
    <property type="entry name" value="BPD_transp_1_N"/>
    <property type="match status" value="1"/>
</dbReference>
<keyword evidence="2 13" id="KW-0813">Transport</keyword>
<feature type="domain" description="ABC transmembrane type-1" evidence="14">
    <location>
        <begin position="98"/>
        <end position="304"/>
    </location>
</feature>
<evidence type="ECO:0000256" key="1">
    <source>
        <dbReference type="ARBA" id="ARBA00004651"/>
    </source>
</evidence>
<dbReference type="InterPro" id="IPR045621">
    <property type="entry name" value="BPD_transp_1_N"/>
</dbReference>
<dbReference type="InterPro" id="IPR035906">
    <property type="entry name" value="MetI-like_sf"/>
</dbReference>
<reference evidence="15 16" key="1">
    <citation type="journal article" date="2021" name="ISME Commun">
        <title>Automated analysis of genomic sequences facilitates high-throughput and comprehensive description of bacteria.</title>
        <authorList>
            <person name="Hitch T.C.A."/>
        </authorList>
    </citation>
    <scope>NUCLEOTIDE SEQUENCE [LARGE SCALE GENOMIC DNA]</scope>
    <source>
        <strain evidence="16">f_CCE</strain>
    </source>
</reference>
<evidence type="ECO:0000256" key="4">
    <source>
        <dbReference type="ARBA" id="ARBA00022596"/>
    </source>
</evidence>
<evidence type="ECO:0000313" key="15">
    <source>
        <dbReference type="EMBL" id="MCU6799147.1"/>
    </source>
</evidence>
<dbReference type="Pfam" id="PF00528">
    <property type="entry name" value="BPD_transp_1"/>
    <property type="match status" value="1"/>
</dbReference>
<dbReference type="PANTHER" id="PTHR43163:SF6">
    <property type="entry name" value="DIPEPTIDE TRANSPORT SYSTEM PERMEASE PROTEIN DPPB-RELATED"/>
    <property type="match status" value="1"/>
</dbReference>
<organism evidence="15 16">
    <name type="scientific">Alitiscatomonas aceti</name>
    <dbReference type="NCBI Taxonomy" id="2981724"/>
    <lineage>
        <taxon>Bacteria</taxon>
        <taxon>Bacillati</taxon>
        <taxon>Bacillota</taxon>
        <taxon>Clostridia</taxon>
        <taxon>Lachnospirales</taxon>
        <taxon>Lachnospiraceae</taxon>
        <taxon>Alitiscatomonas</taxon>
    </lineage>
</organism>
<keyword evidence="3" id="KW-1003">Cell membrane</keyword>
<comment type="subcellular location">
    <subcellularLocation>
        <location evidence="1 13">Cell membrane</location>
        <topology evidence="1 13">Multi-pass membrane protein</topology>
    </subcellularLocation>
</comment>
<feature type="transmembrane region" description="Helical" evidence="13">
    <location>
        <begin position="104"/>
        <end position="125"/>
    </location>
</feature>
<keyword evidence="8" id="KW-0921">Nickel transport</keyword>
<feature type="transmembrane region" description="Helical" evidence="13">
    <location>
        <begin position="12"/>
        <end position="30"/>
    </location>
</feature>
<dbReference type="PANTHER" id="PTHR43163">
    <property type="entry name" value="DIPEPTIDE TRANSPORT SYSTEM PERMEASE PROTEIN DPPB-RELATED"/>
    <property type="match status" value="1"/>
</dbReference>
<keyword evidence="6 13" id="KW-1133">Transmembrane helix</keyword>
<comment type="caution">
    <text evidence="15">The sequence shown here is derived from an EMBL/GenBank/DDBJ whole genome shotgun (WGS) entry which is preliminary data.</text>
</comment>
<gene>
    <name evidence="15" type="ORF">OCV69_04225</name>
</gene>
<evidence type="ECO:0000256" key="9">
    <source>
        <dbReference type="ARBA" id="ARBA00023136"/>
    </source>
</evidence>
<dbReference type="InterPro" id="IPR000515">
    <property type="entry name" value="MetI-like"/>
</dbReference>
<dbReference type="PROSITE" id="PS50928">
    <property type="entry name" value="ABC_TM1"/>
    <property type="match status" value="1"/>
</dbReference>
<keyword evidence="5 13" id="KW-0812">Transmembrane</keyword>
<dbReference type="Proteomes" id="UP001652395">
    <property type="component" value="Unassembled WGS sequence"/>
</dbReference>
<evidence type="ECO:0000259" key="14">
    <source>
        <dbReference type="PROSITE" id="PS50928"/>
    </source>
</evidence>
<feature type="transmembrane region" description="Helical" evidence="13">
    <location>
        <begin position="137"/>
        <end position="158"/>
    </location>
</feature>
<protein>
    <recommendedName>
        <fullName evidence="12">Nickel import system permease protein NikB</fullName>
    </recommendedName>
</protein>
<evidence type="ECO:0000313" key="16">
    <source>
        <dbReference type="Proteomes" id="UP001652395"/>
    </source>
</evidence>
<evidence type="ECO:0000256" key="11">
    <source>
        <dbReference type="ARBA" id="ARBA00038669"/>
    </source>
</evidence>
<keyword evidence="7" id="KW-0406">Ion transport</keyword>
<accession>A0ABT2UX49</accession>
<dbReference type="NCBIfam" id="NF045470">
    <property type="entry name" value="Opp2B"/>
    <property type="match status" value="1"/>
</dbReference>
<keyword evidence="4" id="KW-0533">Nickel</keyword>
<keyword evidence="16" id="KW-1185">Reference proteome</keyword>
<name>A0ABT2UX49_9FIRM</name>
<sequence>MWTYIIRRIFQAVPTLLVISFMIFSLLYITPGDPVDLILGTEDQQVSEEQRQLIMEEWGLDKPFFVRYLNFIKDALHGDLGTSYATNQPVFESVMIRMPATFKLAAFSMVLSLLISVPLGTLAALKHNSIWDSIATALATIGVSLPKFWFGLVLMIYLSLKWGLLPSTGSAELTVDGPVEFLKYIIMPGSSLALGMAATQTRMIRSSMLDVLGQDYVRYARSKGLKEKVVIWMHAFKNAMIPVITVVGSEIGGLLGGAVVTESIFSWPGVGRLAVNSISKRDYPMIQGITLLLCTSYLVINLIIDIVYAWVDPRIRLDKKS</sequence>
<dbReference type="Gene3D" id="1.10.3720.10">
    <property type="entry name" value="MetI-like"/>
    <property type="match status" value="1"/>
</dbReference>
<evidence type="ECO:0000256" key="7">
    <source>
        <dbReference type="ARBA" id="ARBA00023065"/>
    </source>
</evidence>
<dbReference type="CDD" id="cd06261">
    <property type="entry name" value="TM_PBP2"/>
    <property type="match status" value="1"/>
</dbReference>
<evidence type="ECO:0000256" key="13">
    <source>
        <dbReference type="RuleBase" id="RU363032"/>
    </source>
</evidence>
<feature type="transmembrane region" description="Helical" evidence="13">
    <location>
        <begin position="285"/>
        <end position="311"/>
    </location>
</feature>
<evidence type="ECO:0000256" key="2">
    <source>
        <dbReference type="ARBA" id="ARBA00022448"/>
    </source>
</evidence>
<evidence type="ECO:0000256" key="12">
    <source>
        <dbReference type="ARBA" id="ARBA00044774"/>
    </source>
</evidence>
<evidence type="ECO:0000256" key="3">
    <source>
        <dbReference type="ARBA" id="ARBA00022475"/>
    </source>
</evidence>